<protein>
    <submittedName>
        <fullName evidence="1">Glucan endo-1,3-beta-glucosidase 1</fullName>
    </submittedName>
</protein>
<dbReference type="EMBL" id="QJKJ01012947">
    <property type="protein sequence ID" value="RDX67527.1"/>
    <property type="molecule type" value="Genomic_DNA"/>
</dbReference>
<reference evidence="1" key="1">
    <citation type="submission" date="2018-05" db="EMBL/GenBank/DDBJ databases">
        <title>Draft genome of Mucuna pruriens seed.</title>
        <authorList>
            <person name="Nnadi N.E."/>
            <person name="Vos R."/>
            <person name="Hasami M.H."/>
            <person name="Devisetty U.K."/>
            <person name="Aguiy J.C."/>
        </authorList>
    </citation>
    <scope>NUCLEOTIDE SEQUENCE [LARGE SCALE GENOMIC DNA]</scope>
    <source>
        <strain evidence="1">JCA_2017</strain>
    </source>
</reference>
<dbReference type="Proteomes" id="UP000257109">
    <property type="component" value="Unassembled WGS sequence"/>
</dbReference>
<feature type="non-terminal residue" evidence="1">
    <location>
        <position position="157"/>
    </location>
</feature>
<name>A0A371EN91_MUCPR</name>
<sequence>MGMNIGTNILNNSPTSNLITHAYIYDENLDTLKALSSTKICVLLAIGSSNATTTSLIDQNTVTYYLETVGTRVSIKNEVLTIIPSLSLFSSPYYSIPLQCPHYFQLPPTYQGFNPSCRIHHSQPFPSFLGLLQLKPHLCYLYRSTMLTTFKLERTIH</sequence>
<dbReference type="STRING" id="157652.A0A371EN91"/>
<keyword evidence="2" id="KW-1185">Reference proteome</keyword>
<accession>A0A371EN91</accession>
<organism evidence="1 2">
    <name type="scientific">Mucuna pruriens</name>
    <name type="common">Velvet bean</name>
    <name type="synonym">Dolichos pruriens</name>
    <dbReference type="NCBI Taxonomy" id="157652"/>
    <lineage>
        <taxon>Eukaryota</taxon>
        <taxon>Viridiplantae</taxon>
        <taxon>Streptophyta</taxon>
        <taxon>Embryophyta</taxon>
        <taxon>Tracheophyta</taxon>
        <taxon>Spermatophyta</taxon>
        <taxon>Magnoliopsida</taxon>
        <taxon>eudicotyledons</taxon>
        <taxon>Gunneridae</taxon>
        <taxon>Pentapetalae</taxon>
        <taxon>rosids</taxon>
        <taxon>fabids</taxon>
        <taxon>Fabales</taxon>
        <taxon>Fabaceae</taxon>
        <taxon>Papilionoideae</taxon>
        <taxon>50 kb inversion clade</taxon>
        <taxon>NPAAA clade</taxon>
        <taxon>indigoferoid/millettioid clade</taxon>
        <taxon>Phaseoleae</taxon>
        <taxon>Mucuna</taxon>
    </lineage>
</organism>
<gene>
    <name evidence="1" type="ORF">CR513_53582</name>
</gene>
<comment type="caution">
    <text evidence="1">The sequence shown here is derived from an EMBL/GenBank/DDBJ whole genome shotgun (WGS) entry which is preliminary data.</text>
</comment>
<evidence type="ECO:0000313" key="2">
    <source>
        <dbReference type="Proteomes" id="UP000257109"/>
    </source>
</evidence>
<dbReference type="AlphaFoldDB" id="A0A371EN91"/>
<evidence type="ECO:0000313" key="1">
    <source>
        <dbReference type="EMBL" id="RDX67527.1"/>
    </source>
</evidence>
<proteinExistence type="predicted"/>